<evidence type="ECO:0000313" key="1">
    <source>
        <dbReference type="EMBL" id="NYS48816.1"/>
    </source>
</evidence>
<accession>A0A7Z0RQA6</accession>
<dbReference type="RefSeq" id="WP_179923478.1">
    <property type="nucleotide sequence ID" value="NZ_CP128228.1"/>
</dbReference>
<organism evidence="1 2">
    <name type="scientific">Streptococcus danieliae</name>
    <dbReference type="NCBI Taxonomy" id="747656"/>
    <lineage>
        <taxon>Bacteria</taxon>
        <taxon>Bacillati</taxon>
        <taxon>Bacillota</taxon>
        <taxon>Bacilli</taxon>
        <taxon>Lactobacillales</taxon>
        <taxon>Streptococcaceae</taxon>
        <taxon>Streptococcus</taxon>
    </lineage>
</organism>
<keyword evidence="2" id="KW-1185">Reference proteome</keyword>
<proteinExistence type="predicted"/>
<dbReference type="Pfam" id="PF14022">
    <property type="entry name" value="DUF4238"/>
    <property type="match status" value="1"/>
</dbReference>
<sequence>MKNKQLTKKQHYYPRCLLKHFADEQGLVNVYVRQANKLLKLNYENICASNYSYESDDTIDNILENKLSRYEAKVSVIIGNILSRTEHILKNFTEDTSIITEEQQSFLYKYMWLQYMRTDAGRIIFMMSYENICLHKLKNKPRFFPIELDEIKDNNQRIKTFNKLFKQDGVLENVLKLFERPDTMNFHIAISEENLLTSDNPVIGTNEWKHIILPIAPHICIEFINKSIDKANTNFVMLAKMHSDYLNKATINTANYFVLSNEEFTFSQNNYLYSRFKNPSWKFSKPHFNS</sequence>
<protein>
    <submittedName>
        <fullName evidence="1">DUF4238 domain-containing protein</fullName>
    </submittedName>
</protein>
<name>A0A7Z0RQA6_9STRE</name>
<evidence type="ECO:0000313" key="2">
    <source>
        <dbReference type="Proteomes" id="UP000563349"/>
    </source>
</evidence>
<dbReference type="InterPro" id="IPR025332">
    <property type="entry name" value="DUF4238"/>
</dbReference>
<gene>
    <name evidence="1" type="ORF">HZY93_02305</name>
</gene>
<comment type="caution">
    <text evidence="1">The sequence shown here is derived from an EMBL/GenBank/DDBJ whole genome shotgun (WGS) entry which is preliminary data.</text>
</comment>
<reference evidence="1 2" key="1">
    <citation type="submission" date="2020-07" db="EMBL/GenBank/DDBJ databases">
        <title>MOT database genomes.</title>
        <authorList>
            <person name="Joseph S."/>
            <person name="Aduse-Opoku J."/>
            <person name="Hashim A."/>
            <person name="Wade W."/>
            <person name="Curtis M."/>
        </authorList>
    </citation>
    <scope>NUCLEOTIDE SEQUENCE [LARGE SCALE GENOMIC DNA]</scope>
    <source>
        <strain evidence="1 2">CCW311</strain>
    </source>
</reference>
<dbReference type="EMBL" id="JACBYG010000017">
    <property type="protein sequence ID" value="NYS48816.1"/>
    <property type="molecule type" value="Genomic_DNA"/>
</dbReference>
<dbReference type="AlphaFoldDB" id="A0A7Z0RQA6"/>
<dbReference type="Proteomes" id="UP000563349">
    <property type="component" value="Unassembled WGS sequence"/>
</dbReference>